<evidence type="ECO:0000313" key="1">
    <source>
        <dbReference type="EMBL" id="GAH78949.1"/>
    </source>
</evidence>
<dbReference type="AlphaFoldDB" id="X1JL13"/>
<organism evidence="1">
    <name type="scientific">marine sediment metagenome</name>
    <dbReference type="NCBI Taxonomy" id="412755"/>
    <lineage>
        <taxon>unclassified sequences</taxon>
        <taxon>metagenomes</taxon>
        <taxon>ecological metagenomes</taxon>
    </lineage>
</organism>
<accession>X1JL13</accession>
<name>X1JL13_9ZZZZ</name>
<dbReference type="EMBL" id="BARU01040561">
    <property type="protein sequence ID" value="GAH78949.1"/>
    <property type="molecule type" value="Genomic_DNA"/>
</dbReference>
<reference evidence="1" key="1">
    <citation type="journal article" date="2014" name="Front. Microbiol.">
        <title>High frequency of phylogenetically diverse reductive dehalogenase-homologous genes in deep subseafloor sedimentary metagenomes.</title>
        <authorList>
            <person name="Kawai M."/>
            <person name="Futagami T."/>
            <person name="Toyoda A."/>
            <person name="Takaki Y."/>
            <person name="Nishi S."/>
            <person name="Hori S."/>
            <person name="Arai W."/>
            <person name="Tsubouchi T."/>
            <person name="Morono Y."/>
            <person name="Uchiyama I."/>
            <person name="Ito T."/>
            <person name="Fujiyama A."/>
            <person name="Inagaki F."/>
            <person name="Takami H."/>
        </authorList>
    </citation>
    <scope>NUCLEOTIDE SEQUENCE</scope>
    <source>
        <strain evidence="1">Expedition CK06-06</strain>
    </source>
</reference>
<proteinExistence type="predicted"/>
<feature type="non-terminal residue" evidence="1">
    <location>
        <position position="54"/>
    </location>
</feature>
<sequence>MIFADFEAYLSDIADFVHQIDPQILISDKKMTYEEIIEAGSYDALITKMAEKKI</sequence>
<gene>
    <name evidence="1" type="ORF">S03H2_62691</name>
</gene>
<protein>
    <submittedName>
        <fullName evidence="1">Uncharacterized protein</fullName>
    </submittedName>
</protein>
<comment type="caution">
    <text evidence="1">The sequence shown here is derived from an EMBL/GenBank/DDBJ whole genome shotgun (WGS) entry which is preliminary data.</text>
</comment>